<dbReference type="SMART" id="SM00850">
    <property type="entry name" value="LytTR"/>
    <property type="match status" value="1"/>
</dbReference>
<dbReference type="PROSITE" id="PS50110">
    <property type="entry name" value="RESPONSE_REGULATORY"/>
    <property type="match status" value="1"/>
</dbReference>
<dbReference type="SUPFAM" id="SSF52172">
    <property type="entry name" value="CheY-like"/>
    <property type="match status" value="1"/>
</dbReference>
<dbReference type="Gene3D" id="2.40.50.1020">
    <property type="entry name" value="LytTr DNA-binding domain"/>
    <property type="match status" value="1"/>
</dbReference>
<gene>
    <name evidence="4" type="ORF">BFS30_25285</name>
</gene>
<evidence type="ECO:0000259" key="2">
    <source>
        <dbReference type="PROSITE" id="PS50110"/>
    </source>
</evidence>
<feature type="modified residue" description="4-aspartylphosphate" evidence="1">
    <location>
        <position position="55"/>
    </location>
</feature>
<dbReference type="Pfam" id="PF00072">
    <property type="entry name" value="Response_reg"/>
    <property type="match status" value="1"/>
</dbReference>
<dbReference type="KEGG" id="psty:BFS30_25285"/>
<dbReference type="Gene3D" id="3.40.50.2300">
    <property type="match status" value="1"/>
</dbReference>
<keyword evidence="4" id="KW-0238">DNA-binding</keyword>
<protein>
    <submittedName>
        <fullName evidence="4">DNA-binding response regulator</fullName>
    </submittedName>
</protein>
<evidence type="ECO:0000259" key="3">
    <source>
        <dbReference type="PROSITE" id="PS50930"/>
    </source>
</evidence>
<feature type="domain" description="Response regulatory" evidence="2">
    <location>
        <begin position="3"/>
        <end position="116"/>
    </location>
</feature>
<dbReference type="Pfam" id="PF04397">
    <property type="entry name" value="LytTR"/>
    <property type="match status" value="1"/>
</dbReference>
<evidence type="ECO:0000313" key="4">
    <source>
        <dbReference type="EMBL" id="AOM80184.1"/>
    </source>
</evidence>
<dbReference type="AlphaFoldDB" id="A0A1D7QNE8"/>
<dbReference type="PANTHER" id="PTHR37299:SF1">
    <property type="entry name" value="STAGE 0 SPORULATION PROTEIN A HOMOLOG"/>
    <property type="match status" value="1"/>
</dbReference>
<evidence type="ECO:0000313" key="5">
    <source>
        <dbReference type="Proteomes" id="UP000094313"/>
    </source>
</evidence>
<dbReference type="OrthoDB" id="9787344at2"/>
<dbReference type="InterPro" id="IPR011006">
    <property type="entry name" value="CheY-like_superfamily"/>
</dbReference>
<name>A0A1D7QNE8_9SPHI</name>
<dbReference type="InterPro" id="IPR046947">
    <property type="entry name" value="LytR-like"/>
</dbReference>
<accession>A0A1D7QNE8</accession>
<dbReference type="EMBL" id="CP017141">
    <property type="protein sequence ID" value="AOM80184.1"/>
    <property type="molecule type" value="Genomic_DNA"/>
</dbReference>
<dbReference type="InterPro" id="IPR001789">
    <property type="entry name" value="Sig_transdc_resp-reg_receiver"/>
</dbReference>
<dbReference type="SMART" id="SM00448">
    <property type="entry name" value="REC"/>
    <property type="match status" value="1"/>
</dbReference>
<dbReference type="GO" id="GO:0000156">
    <property type="term" value="F:phosphorelay response regulator activity"/>
    <property type="evidence" value="ECO:0007669"/>
    <property type="project" value="InterPro"/>
</dbReference>
<dbReference type="RefSeq" id="WP_069381846.1">
    <property type="nucleotide sequence ID" value="NZ_CP017141.1"/>
</dbReference>
<feature type="domain" description="HTH LytTR-type" evidence="3">
    <location>
        <begin position="146"/>
        <end position="250"/>
    </location>
</feature>
<dbReference type="Proteomes" id="UP000094313">
    <property type="component" value="Chromosome"/>
</dbReference>
<evidence type="ECO:0000256" key="1">
    <source>
        <dbReference type="PROSITE-ProRule" id="PRU00169"/>
    </source>
</evidence>
<reference evidence="4 5" key="1">
    <citation type="submission" date="2016-08" db="EMBL/GenBank/DDBJ databases">
        <authorList>
            <person name="Seilhamer J.J."/>
        </authorList>
    </citation>
    <scope>NUCLEOTIDE SEQUENCE [LARGE SCALE GENOMIC DNA]</scope>
    <source>
        <strain evidence="4 5">DX4</strain>
    </source>
</reference>
<dbReference type="InterPro" id="IPR007492">
    <property type="entry name" value="LytTR_DNA-bd_dom"/>
</dbReference>
<organism evidence="4 5">
    <name type="scientific">Pedobacter steynii</name>
    <dbReference type="NCBI Taxonomy" id="430522"/>
    <lineage>
        <taxon>Bacteria</taxon>
        <taxon>Pseudomonadati</taxon>
        <taxon>Bacteroidota</taxon>
        <taxon>Sphingobacteriia</taxon>
        <taxon>Sphingobacteriales</taxon>
        <taxon>Sphingobacteriaceae</taxon>
        <taxon>Pedobacter</taxon>
    </lineage>
</organism>
<proteinExistence type="predicted"/>
<dbReference type="GO" id="GO:0003677">
    <property type="term" value="F:DNA binding"/>
    <property type="evidence" value="ECO:0007669"/>
    <property type="project" value="UniProtKB-KW"/>
</dbReference>
<sequence length="250" mass="28051">MISAIIIDDEPINIDNLQALLARHCKEIAVVGTAVSADEAKELILELKPDVLFLDIEMPGKNGFDLLRSINEPDFDVVFVTAYDAYGIMAVKFSALDYLLKPINIAELKSTVGRIAESVNAKRHNARLNNLLKLLDRTSPDENQKIALPTLKETYLVPVKDIVRCMSSNNYTTFFLTNGAEHLISKPLYEYDELLSPYGFIRCHQSHLVNKAHVTSILNEDSGYLIMNYTNQKVPVSKQKKSSIKALLKL</sequence>
<keyword evidence="5" id="KW-1185">Reference proteome</keyword>
<dbReference type="PROSITE" id="PS50930">
    <property type="entry name" value="HTH_LYTTR"/>
    <property type="match status" value="1"/>
</dbReference>
<keyword evidence="1" id="KW-0597">Phosphoprotein</keyword>
<dbReference type="PANTHER" id="PTHR37299">
    <property type="entry name" value="TRANSCRIPTIONAL REGULATOR-RELATED"/>
    <property type="match status" value="1"/>
</dbReference>